<sequence>MTAAVSARKPLTRTRLIGFIAMGFCVVGYAGFTLALLAGKLEYLPMAQAAVIAAVAAVVGEIGLWVGAGCLGLTLFKKRKALFDRVMGRKAPASDV</sequence>
<reference evidence="2 3" key="1">
    <citation type="submission" date="2024-02" db="EMBL/GenBank/DDBJ databases">
        <title>Distribution and functional of Brevundimonas-related endobacteria within Verticillium dahliae.</title>
        <authorList>
            <person name="Zeng H."/>
        </authorList>
    </citation>
    <scope>NUCLEOTIDE SEQUENCE [LARGE SCALE GENOMIC DNA]</scope>
    <source>
        <strain evidence="2 3">TRM 44200</strain>
    </source>
</reference>
<dbReference type="RefSeq" id="WP_291782648.1">
    <property type="nucleotide sequence ID" value="NZ_BAAAGH010000005.1"/>
</dbReference>
<evidence type="ECO:0000256" key="1">
    <source>
        <dbReference type="SAM" id="Phobius"/>
    </source>
</evidence>
<feature type="transmembrane region" description="Helical" evidence="1">
    <location>
        <begin position="16"/>
        <end position="38"/>
    </location>
</feature>
<dbReference type="Proteomes" id="UP001363460">
    <property type="component" value="Chromosome"/>
</dbReference>
<evidence type="ECO:0000313" key="3">
    <source>
        <dbReference type="Proteomes" id="UP001363460"/>
    </source>
</evidence>
<feature type="transmembrane region" description="Helical" evidence="1">
    <location>
        <begin position="50"/>
        <end position="76"/>
    </location>
</feature>
<gene>
    <name evidence="2" type="ORF">V8J38_16070</name>
</gene>
<keyword evidence="3" id="KW-1185">Reference proteome</keyword>
<keyword evidence="1" id="KW-0812">Transmembrane</keyword>
<accession>A0ABZ2IEK6</accession>
<protein>
    <submittedName>
        <fullName evidence="2">Uncharacterized protein</fullName>
    </submittedName>
</protein>
<dbReference type="EMBL" id="CP146369">
    <property type="protein sequence ID" value="WWT54744.1"/>
    <property type="molecule type" value="Genomic_DNA"/>
</dbReference>
<name>A0ABZ2IEK6_9CAUL</name>
<evidence type="ECO:0000313" key="2">
    <source>
        <dbReference type="EMBL" id="WWT54744.1"/>
    </source>
</evidence>
<organism evidence="2 3">
    <name type="scientific">Brevundimonas olei</name>
    <dbReference type="NCBI Taxonomy" id="657642"/>
    <lineage>
        <taxon>Bacteria</taxon>
        <taxon>Pseudomonadati</taxon>
        <taxon>Pseudomonadota</taxon>
        <taxon>Alphaproteobacteria</taxon>
        <taxon>Caulobacterales</taxon>
        <taxon>Caulobacteraceae</taxon>
        <taxon>Brevundimonas</taxon>
    </lineage>
</organism>
<keyword evidence="1" id="KW-1133">Transmembrane helix</keyword>
<proteinExistence type="predicted"/>
<keyword evidence="1" id="KW-0472">Membrane</keyword>